<feature type="domain" description="MHYT" evidence="3">
    <location>
        <begin position="9"/>
        <end position="197"/>
    </location>
</feature>
<feature type="region of interest" description="Disordered" evidence="2">
    <location>
        <begin position="242"/>
        <end position="275"/>
    </location>
</feature>
<keyword evidence="5" id="KW-1185">Reference proteome</keyword>
<keyword evidence="1" id="KW-1133">Transmembrane helix</keyword>
<feature type="transmembrane region" description="Helical" evidence="1">
    <location>
        <begin position="213"/>
        <end position="235"/>
    </location>
</feature>
<dbReference type="PANTHER" id="PTHR35152">
    <property type="entry name" value="DOMAIN SIGNALLING PROTEIN, PUTATIVE (AFU_ORTHOLOGUE AFUA_5G11310)-RELATED"/>
    <property type="match status" value="1"/>
</dbReference>
<evidence type="ECO:0000259" key="3">
    <source>
        <dbReference type="PROSITE" id="PS50924"/>
    </source>
</evidence>
<organism evidence="4 5">
    <name type="scientific">Nocardia thailandica</name>
    <dbReference type="NCBI Taxonomy" id="257275"/>
    <lineage>
        <taxon>Bacteria</taxon>
        <taxon>Bacillati</taxon>
        <taxon>Actinomycetota</taxon>
        <taxon>Actinomycetes</taxon>
        <taxon>Mycobacteriales</taxon>
        <taxon>Nocardiaceae</taxon>
        <taxon>Nocardia</taxon>
    </lineage>
</organism>
<proteinExistence type="predicted"/>
<reference evidence="4 5" key="1">
    <citation type="submission" date="2024-10" db="EMBL/GenBank/DDBJ databases">
        <title>The Natural Products Discovery Center: Release of the First 8490 Sequenced Strains for Exploring Actinobacteria Biosynthetic Diversity.</title>
        <authorList>
            <person name="Kalkreuter E."/>
            <person name="Kautsar S.A."/>
            <person name="Yang D."/>
            <person name="Bader C.D."/>
            <person name="Teijaro C.N."/>
            <person name="Fluegel L."/>
            <person name="Davis C.M."/>
            <person name="Simpson J.R."/>
            <person name="Lauterbach L."/>
            <person name="Steele A.D."/>
            <person name="Gui C."/>
            <person name="Meng S."/>
            <person name="Li G."/>
            <person name="Viehrig K."/>
            <person name="Ye F."/>
            <person name="Su P."/>
            <person name="Kiefer A.F."/>
            <person name="Nichols A."/>
            <person name="Cepeda A.J."/>
            <person name="Yan W."/>
            <person name="Fan B."/>
            <person name="Jiang Y."/>
            <person name="Adhikari A."/>
            <person name="Zheng C.-J."/>
            <person name="Schuster L."/>
            <person name="Cowan T.M."/>
            <person name="Smanski M.J."/>
            <person name="Chevrette M.G."/>
            <person name="De Carvalho L.P.S."/>
            <person name="Shen B."/>
        </authorList>
    </citation>
    <scope>NUCLEOTIDE SEQUENCE [LARGE SCALE GENOMIC DNA]</scope>
    <source>
        <strain evidence="4 5">NPDC004045</strain>
    </source>
</reference>
<accession>A0ABW6PV66</accession>
<dbReference type="PANTHER" id="PTHR35152:SF1">
    <property type="entry name" value="DOMAIN SIGNALLING PROTEIN, PUTATIVE (AFU_ORTHOLOGUE AFUA_5G11310)-RELATED"/>
    <property type="match status" value="1"/>
</dbReference>
<dbReference type="PROSITE" id="PS50924">
    <property type="entry name" value="MHYT"/>
    <property type="match status" value="1"/>
</dbReference>
<feature type="transmembrane region" description="Helical" evidence="1">
    <location>
        <begin position="15"/>
        <end position="33"/>
    </location>
</feature>
<keyword evidence="1" id="KW-0812">Transmembrane</keyword>
<dbReference type="RefSeq" id="WP_387702525.1">
    <property type="nucleotide sequence ID" value="NZ_JBIAMX010000018.1"/>
</dbReference>
<feature type="transmembrane region" description="Helical" evidence="1">
    <location>
        <begin position="45"/>
        <end position="70"/>
    </location>
</feature>
<keyword evidence="1" id="KW-0472">Membrane</keyword>
<name>A0ABW6PV66_9NOCA</name>
<evidence type="ECO:0000313" key="4">
    <source>
        <dbReference type="EMBL" id="MFF0546073.1"/>
    </source>
</evidence>
<feature type="transmembrane region" description="Helical" evidence="1">
    <location>
        <begin position="170"/>
        <end position="193"/>
    </location>
</feature>
<dbReference type="Pfam" id="PF03707">
    <property type="entry name" value="MHYT"/>
    <property type="match status" value="2"/>
</dbReference>
<dbReference type="Proteomes" id="UP001601444">
    <property type="component" value="Unassembled WGS sequence"/>
</dbReference>
<gene>
    <name evidence="4" type="ORF">ACFYTF_24860</name>
</gene>
<evidence type="ECO:0000256" key="1">
    <source>
        <dbReference type="PROSITE-ProRule" id="PRU00244"/>
    </source>
</evidence>
<comment type="caution">
    <text evidence="4">The sequence shown here is derived from an EMBL/GenBank/DDBJ whole genome shotgun (WGS) entry which is preliminary data.</text>
</comment>
<feature type="transmembrane region" description="Helical" evidence="1">
    <location>
        <begin position="140"/>
        <end position="163"/>
    </location>
</feature>
<protein>
    <submittedName>
        <fullName evidence="4">MHYT domain-containing protein</fullName>
    </submittedName>
</protein>
<feature type="transmembrane region" description="Helical" evidence="1">
    <location>
        <begin position="108"/>
        <end position="128"/>
    </location>
</feature>
<evidence type="ECO:0000256" key="2">
    <source>
        <dbReference type="SAM" id="MobiDB-lite"/>
    </source>
</evidence>
<dbReference type="InterPro" id="IPR005330">
    <property type="entry name" value="MHYT_dom"/>
</dbReference>
<feature type="compositionally biased region" description="Basic and acidic residues" evidence="2">
    <location>
        <begin position="266"/>
        <end position="275"/>
    </location>
</feature>
<dbReference type="EMBL" id="JBIAMX010000018">
    <property type="protein sequence ID" value="MFF0546073.1"/>
    <property type="molecule type" value="Genomic_DNA"/>
</dbReference>
<evidence type="ECO:0000313" key="5">
    <source>
        <dbReference type="Proteomes" id="UP001601444"/>
    </source>
</evidence>
<feature type="transmembrane region" description="Helical" evidence="1">
    <location>
        <begin position="82"/>
        <end position="101"/>
    </location>
</feature>
<sequence length="275" mass="28299">MQHLEHFSNGWVNPVLAYLVSFIGAVLGLRCAVHAESAANPAGWLTAAAVALGGTGIWVMHFTAMIGFAITGATVRYDVGRTLLSAVMAIVVVLAGLSIVTRGRREEIALPVGGTVTGLGVVAMHYLGMSAMSTGTVITYRVVPVALSVIIAVVASTAALWFMLHVRGSLTTLGAAAIMALAVVGMHYTAMAAVRSHAPLTSQAVDGVAPKALLLPLISAVAAVVVTLVIMVGLAEIETADTGEAAADEPSRTPMLSGTDPAALSTDRRAWPRRP</sequence>